<dbReference type="SUPFAM" id="SSF46689">
    <property type="entry name" value="Homeodomain-like"/>
    <property type="match status" value="1"/>
</dbReference>
<proteinExistence type="predicted"/>
<gene>
    <name evidence="2" type="ORF">J2S76_002756</name>
</gene>
<comment type="caution">
    <text evidence="2">The sequence shown here is derived from an EMBL/GenBank/DDBJ whole genome shotgun (WGS) entry which is preliminary data.</text>
</comment>
<feature type="region of interest" description="Disordered" evidence="1">
    <location>
        <begin position="209"/>
        <end position="233"/>
    </location>
</feature>
<name>A0ABU0DIT0_9HYPH</name>
<evidence type="ECO:0000256" key="1">
    <source>
        <dbReference type="SAM" id="MobiDB-lite"/>
    </source>
</evidence>
<reference evidence="2 3" key="1">
    <citation type="submission" date="2023-07" db="EMBL/GenBank/DDBJ databases">
        <title>Genomic Encyclopedia of Type Strains, Phase IV (KMG-IV): sequencing the most valuable type-strain genomes for metagenomic binning, comparative biology and taxonomic classification.</title>
        <authorList>
            <person name="Goeker M."/>
        </authorList>
    </citation>
    <scope>NUCLEOTIDE SEQUENCE [LARGE SCALE GENOMIC DNA]</scope>
    <source>
        <strain evidence="2 3">DSM 1277</strain>
    </source>
</reference>
<dbReference type="Proteomes" id="UP001238467">
    <property type="component" value="Unassembled WGS sequence"/>
</dbReference>
<keyword evidence="3" id="KW-1185">Reference proteome</keyword>
<dbReference type="EMBL" id="JAUSUH010000005">
    <property type="protein sequence ID" value="MDQ0348327.1"/>
    <property type="molecule type" value="Genomic_DNA"/>
</dbReference>
<dbReference type="RefSeq" id="WP_307061034.1">
    <property type="nucleotide sequence ID" value="NZ_JAUSUH010000005.1"/>
</dbReference>
<feature type="compositionally biased region" description="Pro residues" evidence="1">
    <location>
        <begin position="224"/>
        <end position="233"/>
    </location>
</feature>
<evidence type="ECO:0000313" key="3">
    <source>
        <dbReference type="Proteomes" id="UP001238467"/>
    </source>
</evidence>
<sequence>MARSPGTKAIADKPSEARALALDSFMRLLARMPFERISLGAVADEAKIPLAELRASFGSTFDMLAGFLREVDSKVLAPSSEDMADEPARDRVFDVLMRRLDVLAPHKPALRSLMDSARRNPFFALALNKLSVRSQQWMLAAARIDTAGLKGAVRAQGLALVFGRVLQTFLTDDDPALARTMAALDRELARGERALGLIEGAVCLATGGRRGRGGKAASPEATPAAPPDAPVVA</sequence>
<dbReference type="Gene3D" id="1.10.357.10">
    <property type="entry name" value="Tetracycline Repressor, domain 2"/>
    <property type="match status" value="1"/>
</dbReference>
<accession>A0ABU0DIT0</accession>
<evidence type="ECO:0000313" key="2">
    <source>
        <dbReference type="EMBL" id="MDQ0348327.1"/>
    </source>
</evidence>
<protein>
    <submittedName>
        <fullName evidence="2">AcrR family transcriptional regulator</fullName>
    </submittedName>
</protein>
<organism evidence="2 3">
    <name type="scientific">Ancylobacter vacuolatus</name>
    <dbReference type="NCBI Taxonomy" id="223389"/>
    <lineage>
        <taxon>Bacteria</taxon>
        <taxon>Pseudomonadati</taxon>
        <taxon>Pseudomonadota</taxon>
        <taxon>Alphaproteobacteria</taxon>
        <taxon>Hyphomicrobiales</taxon>
        <taxon>Xanthobacteraceae</taxon>
        <taxon>Ancylobacter</taxon>
    </lineage>
</organism>
<dbReference type="InterPro" id="IPR009057">
    <property type="entry name" value="Homeodomain-like_sf"/>
</dbReference>